<reference evidence="1 2" key="1">
    <citation type="submission" date="2016-04" db="EMBL/GenBank/DDBJ databases">
        <authorList>
            <person name="Evans L.H."/>
            <person name="Alamgir A."/>
            <person name="Owens N."/>
            <person name="Weber N.D."/>
            <person name="Virtaneva K."/>
            <person name="Barbian K."/>
            <person name="Babar A."/>
            <person name="Rosenke K."/>
        </authorList>
    </citation>
    <scope>NUCLEOTIDE SEQUENCE [LARGE SCALE GENOMIC DNA]</scope>
    <source>
        <strain evidence="1">NIES-2108</strain>
    </source>
</reference>
<evidence type="ECO:0000313" key="2">
    <source>
        <dbReference type="Proteomes" id="UP000252085"/>
    </source>
</evidence>
<comment type="caution">
    <text evidence="1">The sequence shown here is derived from an EMBL/GenBank/DDBJ whole genome shotgun (WGS) entry which is preliminary data.</text>
</comment>
<dbReference type="AlphaFoldDB" id="A0A367R255"/>
<accession>A0A367R255</accession>
<sequence>MANLSRLRELSKKYRRWQNLDNWIDRIELVYESDLESAISNSNSLIETILKTILAERVAQYKNDEKLLKDIKLTALVTQTLKNIKLVKSDENIRFINGMIAAIQNLGEIRNGFSHGKNLATYKDSSPEKFTASFLIASVENISCFLIEFYEIEYPLKGKQEQNSYENFEDFNNWLDDEYGTVIVADIPISTSLALFADLIAYQEKYKNYLSVKDDEII</sequence>
<gene>
    <name evidence="1" type="ORF">A6769_33310</name>
</gene>
<dbReference type="EMBL" id="LXQE01000186">
    <property type="protein sequence ID" value="RCJ30537.1"/>
    <property type="molecule type" value="Genomic_DNA"/>
</dbReference>
<protein>
    <submittedName>
        <fullName evidence="1">Uncharacterized protein</fullName>
    </submittedName>
</protein>
<dbReference type="Proteomes" id="UP000252085">
    <property type="component" value="Unassembled WGS sequence"/>
</dbReference>
<organism evidence="1 2">
    <name type="scientific">Nostoc punctiforme NIES-2108</name>
    <dbReference type="NCBI Taxonomy" id="1356359"/>
    <lineage>
        <taxon>Bacteria</taxon>
        <taxon>Bacillati</taxon>
        <taxon>Cyanobacteriota</taxon>
        <taxon>Cyanophyceae</taxon>
        <taxon>Nostocales</taxon>
        <taxon>Nostocaceae</taxon>
        <taxon>Nostoc</taxon>
    </lineage>
</organism>
<proteinExistence type="predicted"/>
<name>A0A367R255_NOSPU</name>
<evidence type="ECO:0000313" key="1">
    <source>
        <dbReference type="EMBL" id="RCJ30537.1"/>
    </source>
</evidence>